<gene>
    <name evidence="1" type="ORF">GON03_06560</name>
</gene>
<dbReference type="InterPro" id="IPR011042">
    <property type="entry name" value="6-blade_b-propeller_TolB-like"/>
</dbReference>
<keyword evidence="2" id="KW-1185">Reference proteome</keyword>
<dbReference type="NCBIfam" id="NF033206">
    <property type="entry name" value="ScyE_fam"/>
    <property type="match status" value="1"/>
</dbReference>
<dbReference type="Proteomes" id="UP000473525">
    <property type="component" value="Unassembled WGS sequence"/>
</dbReference>
<accession>A0A6L6XNI7</accession>
<reference evidence="1 2" key="1">
    <citation type="submission" date="2019-12" db="EMBL/GenBank/DDBJ databases">
        <authorList>
            <person name="Huq M.A."/>
        </authorList>
    </citation>
    <scope>NUCLEOTIDE SEQUENCE [LARGE SCALE GENOMIC DNA]</scope>
    <source>
        <strain evidence="1 2">MAH-18</strain>
    </source>
</reference>
<organism evidence="1 2">
    <name type="scientific">Nocardioides agri</name>
    <dbReference type="NCBI Taxonomy" id="2682843"/>
    <lineage>
        <taxon>Bacteria</taxon>
        <taxon>Bacillati</taxon>
        <taxon>Actinomycetota</taxon>
        <taxon>Actinomycetes</taxon>
        <taxon>Propionibacteriales</taxon>
        <taxon>Nocardioidaceae</taxon>
        <taxon>Nocardioides</taxon>
    </lineage>
</organism>
<comment type="caution">
    <text evidence="1">The sequence shown here is derived from an EMBL/GenBank/DDBJ whole genome shotgun (WGS) entry which is preliminary data.</text>
</comment>
<dbReference type="SUPFAM" id="SSF63829">
    <property type="entry name" value="Calcium-dependent phosphotriesterase"/>
    <property type="match status" value="1"/>
</dbReference>
<protein>
    <submittedName>
        <fullName evidence="1">ScyD/ScyE family protein</fullName>
    </submittedName>
</protein>
<evidence type="ECO:0000313" key="2">
    <source>
        <dbReference type="Proteomes" id="UP000473525"/>
    </source>
</evidence>
<dbReference type="AlphaFoldDB" id="A0A6L6XNI7"/>
<dbReference type="EMBL" id="WSEK01000004">
    <property type="protein sequence ID" value="MVQ48839.1"/>
    <property type="molecule type" value="Genomic_DNA"/>
</dbReference>
<evidence type="ECO:0000313" key="1">
    <source>
        <dbReference type="EMBL" id="MVQ48839.1"/>
    </source>
</evidence>
<proteinExistence type="predicted"/>
<dbReference type="InterPro" id="IPR048031">
    <property type="entry name" value="ScyD/ScyE-like"/>
</dbReference>
<sequence>MWPGWASDQTHQGGTMRRTRIVAAASSLALAASAAAIMPAGQAAAPEPKTLAKGLTSPLTAAIDDDGTAYVTQNFTGKLTRIRKGKKPKVVYATKGGNEVGGVSVFHGKLVFTETASDAEGNPSKSWVKWIAPSGKVKTLANIRAFENKKNPDKKVTYGVRGISDACAAQWPTADLGPASYQGIPDSHPYATLQVDEGTVFVADAGMNAVLAISPKGKIRTVAVLPPAAVPIPPNATEMGVPQCAVGLTYYSESVPTDLALGSDKRLYVTTEGGGLGEQFPLGAIHKVNIKTGKTKQVVGGLFGPVGIAIAGNDDMYVSQLFGGKISRIKHGTTKVKTYAKANLPAAVEWTADGLYATVDVLVGPSPDTPTAKPGGKLIRFGS</sequence>
<dbReference type="Gene3D" id="2.120.10.30">
    <property type="entry name" value="TolB, C-terminal domain"/>
    <property type="match status" value="1"/>
</dbReference>
<name>A0A6L6XNI7_9ACTN</name>